<feature type="domain" description="PASTA" evidence="2">
    <location>
        <begin position="50"/>
        <end position="117"/>
    </location>
</feature>
<dbReference type="Proteomes" id="UP000017148">
    <property type="component" value="Unassembled WGS sequence"/>
</dbReference>
<name>U7DBM6_9BACT</name>
<evidence type="ECO:0000313" key="3">
    <source>
        <dbReference type="EMBL" id="ERP38983.1"/>
    </source>
</evidence>
<keyword evidence="1" id="KW-0472">Membrane</keyword>
<feature type="domain" description="PASTA" evidence="2">
    <location>
        <begin position="188"/>
        <end position="255"/>
    </location>
</feature>
<keyword evidence="1" id="KW-0812">Transmembrane</keyword>
<dbReference type="Gene3D" id="3.30.10.20">
    <property type="match status" value="3"/>
</dbReference>
<dbReference type="OrthoDB" id="9762169at2"/>
<proteinExistence type="predicted"/>
<dbReference type="CDD" id="cd06577">
    <property type="entry name" value="PASTA_pknB"/>
    <property type="match status" value="3"/>
</dbReference>
<dbReference type="PROSITE" id="PS51178">
    <property type="entry name" value="PASTA"/>
    <property type="match status" value="3"/>
</dbReference>
<feature type="domain" description="PASTA" evidence="2">
    <location>
        <begin position="118"/>
        <end position="185"/>
    </location>
</feature>
<dbReference type="InterPro" id="IPR005543">
    <property type="entry name" value="PASTA_dom"/>
</dbReference>
<dbReference type="EMBL" id="ASJR01000003">
    <property type="protein sequence ID" value="ERP38983.1"/>
    <property type="molecule type" value="Genomic_DNA"/>
</dbReference>
<feature type="transmembrane region" description="Helical" evidence="1">
    <location>
        <begin position="12"/>
        <end position="37"/>
    </location>
</feature>
<evidence type="ECO:0000259" key="2">
    <source>
        <dbReference type="PROSITE" id="PS51178"/>
    </source>
</evidence>
<dbReference type="AlphaFoldDB" id="U7DBM6"/>
<reference evidence="3 4" key="1">
    <citation type="journal article" date="2013" name="Environ. Microbiol.">
        <title>Genome analysis of Chitinivibrio alkaliphilus gen. nov., sp. nov., a novel extremely haloalkaliphilic anaerobic chitinolytic bacterium from the candidate phylum Termite Group 3.</title>
        <authorList>
            <person name="Sorokin D.Y."/>
            <person name="Gumerov V.M."/>
            <person name="Rakitin A.L."/>
            <person name="Beletsky A.V."/>
            <person name="Damste J.S."/>
            <person name="Muyzer G."/>
            <person name="Mardanov A.V."/>
            <person name="Ravin N.V."/>
        </authorList>
    </citation>
    <scope>NUCLEOTIDE SEQUENCE [LARGE SCALE GENOMIC DNA]</scope>
    <source>
        <strain evidence="3 4">ACht1</strain>
    </source>
</reference>
<dbReference type="SMART" id="SM00740">
    <property type="entry name" value="PASTA"/>
    <property type="match status" value="3"/>
</dbReference>
<evidence type="ECO:0000313" key="4">
    <source>
        <dbReference type="Proteomes" id="UP000017148"/>
    </source>
</evidence>
<evidence type="ECO:0000256" key="1">
    <source>
        <dbReference type="SAM" id="Phobius"/>
    </source>
</evidence>
<sequence>MKRYYKFEISRMKFWTVVVPSFIGLCLVAVALSYYLINSVIMPRHIDLSARNIVEVPSLEGMSFADARQECYNLGLRLTVSAQEYNDTIPQNVVMRHTPEEGEQVKRGRVLSATVSRGSEIGTVPEIANLPFGPARTELHSAGFRNITRESVYSDEINQGRVVSVTPESGLQVSKEQSITVAISKGARASSATMPNVVGEMFSTARDEIVSRGLEIGSVEYEVVQDRRPGIVLRQSVSPNRSVDLNTKVDLVVTVTE</sequence>
<keyword evidence="1" id="KW-1133">Transmembrane helix</keyword>
<keyword evidence="4" id="KW-1185">Reference proteome</keyword>
<dbReference type="eggNOG" id="COG2815">
    <property type="taxonomic scope" value="Bacteria"/>
</dbReference>
<organism evidence="3 4">
    <name type="scientific">Chitinivibrio alkaliphilus ACht1</name>
    <dbReference type="NCBI Taxonomy" id="1313304"/>
    <lineage>
        <taxon>Bacteria</taxon>
        <taxon>Pseudomonadati</taxon>
        <taxon>Fibrobacterota</taxon>
        <taxon>Chitinivibrionia</taxon>
        <taxon>Chitinivibrionales</taxon>
        <taxon>Chitinivibrionaceae</taxon>
        <taxon>Chitinivibrio</taxon>
    </lineage>
</organism>
<gene>
    <name evidence="3" type="ORF">CALK_0473</name>
</gene>
<comment type="caution">
    <text evidence="3">The sequence shown here is derived from an EMBL/GenBank/DDBJ whole genome shotgun (WGS) entry which is preliminary data.</text>
</comment>
<protein>
    <recommendedName>
        <fullName evidence="2">PASTA domain-containing protein</fullName>
    </recommendedName>
</protein>
<dbReference type="Pfam" id="PF03793">
    <property type="entry name" value="PASTA"/>
    <property type="match status" value="3"/>
</dbReference>
<dbReference type="RefSeq" id="WP_022636011.1">
    <property type="nucleotide sequence ID" value="NZ_ASJR01000003.1"/>
</dbReference>
<dbReference type="STRING" id="1313304.CALK_0473"/>
<accession>U7DBM6</accession>